<evidence type="ECO:0000313" key="5">
    <source>
        <dbReference type="Proteomes" id="UP001203136"/>
    </source>
</evidence>
<accession>A0AAW5EZ90</accession>
<dbReference type="AlphaFoldDB" id="A0AAW5EZ90"/>
<dbReference type="RefSeq" id="WP_003506603.1">
    <property type="nucleotide sequence ID" value="NZ_CABKPP010000001.1"/>
</dbReference>
<keyword evidence="3" id="KW-0732">Signal</keyword>
<organism evidence="4 5">
    <name type="scientific">Clostridium symbiosum</name>
    <name type="common">Bacteroides symbiosus</name>
    <dbReference type="NCBI Taxonomy" id="1512"/>
    <lineage>
        <taxon>Bacteria</taxon>
        <taxon>Bacillati</taxon>
        <taxon>Bacillota</taxon>
        <taxon>Clostridia</taxon>
        <taxon>Lachnospirales</taxon>
        <taxon>Lachnospiraceae</taxon>
        <taxon>Otoolea</taxon>
    </lineage>
</organism>
<name>A0AAW5EZ90_CLOSY</name>
<protein>
    <submittedName>
        <fullName evidence="4">Glucan-binding protein</fullName>
    </submittedName>
</protein>
<sequence>MKKQTKLVAILSTAALLAMGASMTSFAAGWEKDDSGIWHYYDSDDNMVTSEWRKDGTSWFYLDDDGDMLTMSWVDDESYVNERGKRLVNSWIKVPSDDSIDDPGEDGDHWYYFDSKGRKLTSTSKKINGKTYYFDEDGKMATGWYEKDGNVYYLGDEDDGTRKDNQWLWLERPGNADEDDNAAANALDCTDDSSDPCDDEGWYYFGSGGKLTRDTDKKKVNGRYYYFNEHGQMLYEWINDRKVSGAAPGSQSNAALDGNAATPGASQIEHMIYANVVEEGWRADGWYEISGSVDTETDDDDHWYFFKNGKVKRADSAKDARVKDDDGLVYVKRIKVDSQKMGKQFYAFDEYGRNLTGLQYSPDDQGFYYFNESGYPVFGKVASVDCDDDSYEFFFNSSKGKKGQGYNGEKSGYLYFNGKKLTADDENRLYFYNDKIYLVNSKGKIQKGKKGYNIENSSISEDKVSVEFNSDSSVKSITLDEGKGTSYTAAQLLAMSLNTDSTTSDYVDEDGRYDDAYVTIPFIQLYDNNVYTYRFINKKDGSFDASEMWYDVHEKITNRWK</sequence>
<dbReference type="Proteomes" id="UP001203136">
    <property type="component" value="Unassembled WGS sequence"/>
</dbReference>
<feature type="repeat" description="Cell wall-binding" evidence="2">
    <location>
        <begin position="121"/>
        <end position="140"/>
    </location>
</feature>
<feature type="signal peptide" evidence="3">
    <location>
        <begin position="1"/>
        <end position="27"/>
    </location>
</feature>
<reference evidence="4" key="1">
    <citation type="journal article" date="2022" name="Cell Host Microbe">
        <title>Colonization of the live biotherapeutic product VE303 and modulation of the microbiota and metabolites in healthy volunteers.</title>
        <authorList>
            <person name="Dsouza M."/>
            <person name="Menon R."/>
            <person name="Crossette E."/>
            <person name="Bhattarai S.K."/>
            <person name="Schneider J."/>
            <person name="Kim Y.G."/>
            <person name="Reddy S."/>
            <person name="Caballero S."/>
            <person name="Felix C."/>
            <person name="Cornacchione L."/>
            <person name="Hendrickson J."/>
            <person name="Watson A.R."/>
            <person name="Minot S.S."/>
            <person name="Greenfield N."/>
            <person name="Schopf L."/>
            <person name="Szabady R."/>
            <person name="Patarroyo J."/>
            <person name="Smith W."/>
            <person name="Harrison P."/>
            <person name="Kuijper E.J."/>
            <person name="Kelly C.P."/>
            <person name="Olle B."/>
            <person name="Bobilev D."/>
            <person name="Silber J.L."/>
            <person name="Bucci V."/>
            <person name="Roberts B."/>
            <person name="Faith J."/>
            <person name="Norman J.M."/>
        </authorList>
    </citation>
    <scope>NUCLEOTIDE SEQUENCE</scope>
    <source>
        <strain evidence="4">VE303-04</strain>
    </source>
</reference>
<evidence type="ECO:0000313" key="4">
    <source>
        <dbReference type="EMBL" id="MCK0084625.1"/>
    </source>
</evidence>
<dbReference type="EMBL" id="JAINVB010000001">
    <property type="protein sequence ID" value="MCK0084625.1"/>
    <property type="molecule type" value="Genomic_DNA"/>
</dbReference>
<evidence type="ECO:0000256" key="3">
    <source>
        <dbReference type="SAM" id="SignalP"/>
    </source>
</evidence>
<feature type="chain" id="PRO_5043577040" evidence="3">
    <location>
        <begin position="28"/>
        <end position="561"/>
    </location>
</feature>
<dbReference type="InterPro" id="IPR018337">
    <property type="entry name" value="Cell_wall/Cho-bd_repeat"/>
</dbReference>
<proteinExistence type="predicted"/>
<dbReference type="PROSITE" id="PS51170">
    <property type="entry name" value="CW"/>
    <property type="match status" value="1"/>
</dbReference>
<evidence type="ECO:0000256" key="2">
    <source>
        <dbReference type="PROSITE-ProRule" id="PRU00591"/>
    </source>
</evidence>
<evidence type="ECO:0000256" key="1">
    <source>
        <dbReference type="ARBA" id="ARBA00022737"/>
    </source>
</evidence>
<dbReference type="Pfam" id="PF19127">
    <property type="entry name" value="Choline_bind_3"/>
    <property type="match status" value="1"/>
</dbReference>
<dbReference type="SUPFAM" id="SSF69360">
    <property type="entry name" value="Cell wall binding repeat"/>
    <property type="match status" value="2"/>
</dbReference>
<gene>
    <name evidence="4" type="ORF">K5I21_01780</name>
</gene>
<keyword evidence="1" id="KW-0677">Repeat</keyword>
<dbReference type="Gene3D" id="2.20.120.10">
    <property type="entry name" value="Multimodular pneumococcal cell wall endolysin, domain 3"/>
    <property type="match status" value="1"/>
</dbReference>
<dbReference type="Pfam" id="PF01473">
    <property type="entry name" value="Choline_bind_1"/>
    <property type="match status" value="3"/>
</dbReference>
<dbReference type="Gene3D" id="2.10.270.10">
    <property type="entry name" value="Cholin Binding"/>
    <property type="match status" value="2"/>
</dbReference>
<comment type="caution">
    <text evidence="4">The sequence shown here is derived from an EMBL/GenBank/DDBJ whole genome shotgun (WGS) entry which is preliminary data.</text>
</comment>